<sequence>MKNSIIPILAFVFLTFGLVQCSDPWDEHIAEGLTDVNQSLLERLNKEENATLFMDLLKSSGLDNNLDGKIAYTVFVPRNETIQSLVTNLKADATALRRFVQNHIAVSTYRLNSSSDTVQLTMLSGKIVDLVNSRVGGVGFVNPNKGSSDGIYHLIDGPLMPQLNLWEYISQNTTYSQNLFVESLSTYNLLPTASPDDPGDSLLNNEFLQNLGDVRVEKDRFTYFVLENEIFDSEVNGFLPYVNYRNQADSSLQISRYHIVRDLLVAQAYSSTDLPAEVTSISGVTIPVNKADIVETIPLSNGFVHVLRAPNLPLQNKLLDLKIEGEQWSNISASVGNSTFVREKKDPLGQIFKDVMIQNHGVSLLSVNYRLPHLLSTSYDVYWRAVNDIQANVFQQRLSILGMAVLDEQGQSQFPELRSFPYTNVELRNYNEVYLGEFELAQLQQAWAQLTGAATTANGTNTLVLDYIRLVPKVKQN</sequence>
<dbReference type="InterPro" id="IPR036378">
    <property type="entry name" value="FAS1_dom_sf"/>
</dbReference>
<dbReference type="Pfam" id="PF02469">
    <property type="entry name" value="Fasciclin"/>
    <property type="match status" value="1"/>
</dbReference>
<organism evidence="2 3">
    <name type="scientific">Sphingobacterium bambusae</name>
    <dbReference type="NCBI Taxonomy" id="662858"/>
    <lineage>
        <taxon>Bacteria</taxon>
        <taxon>Pseudomonadati</taxon>
        <taxon>Bacteroidota</taxon>
        <taxon>Sphingobacteriia</taxon>
        <taxon>Sphingobacteriales</taxon>
        <taxon>Sphingobacteriaceae</taxon>
        <taxon>Sphingobacterium</taxon>
    </lineage>
</organism>
<dbReference type="RefSeq" id="WP_320186074.1">
    <property type="nucleotide sequence ID" value="NZ_CP138332.1"/>
</dbReference>
<evidence type="ECO:0000313" key="3">
    <source>
        <dbReference type="Proteomes" id="UP001597525"/>
    </source>
</evidence>
<dbReference type="EMBL" id="JBHUPB010000008">
    <property type="protein sequence ID" value="MFD2967930.1"/>
    <property type="molecule type" value="Genomic_DNA"/>
</dbReference>
<evidence type="ECO:0000259" key="1">
    <source>
        <dbReference type="PROSITE" id="PS50213"/>
    </source>
</evidence>
<reference evidence="3" key="1">
    <citation type="journal article" date="2019" name="Int. J. Syst. Evol. Microbiol.">
        <title>The Global Catalogue of Microorganisms (GCM) 10K type strain sequencing project: providing services to taxonomists for standard genome sequencing and annotation.</title>
        <authorList>
            <consortium name="The Broad Institute Genomics Platform"/>
            <consortium name="The Broad Institute Genome Sequencing Center for Infectious Disease"/>
            <person name="Wu L."/>
            <person name="Ma J."/>
        </authorList>
    </citation>
    <scope>NUCLEOTIDE SEQUENCE [LARGE SCALE GENOMIC DNA]</scope>
    <source>
        <strain evidence="3">KCTC 22814</strain>
    </source>
</reference>
<dbReference type="PROSITE" id="PS50213">
    <property type="entry name" value="FAS1"/>
    <property type="match status" value="1"/>
</dbReference>
<name>A0ABW6BJR0_9SPHI</name>
<dbReference type="PANTHER" id="PTHR10900">
    <property type="entry name" value="PERIOSTIN-RELATED"/>
    <property type="match status" value="1"/>
</dbReference>
<dbReference type="InterPro" id="IPR000782">
    <property type="entry name" value="FAS1_domain"/>
</dbReference>
<dbReference type="Gene3D" id="2.30.180.10">
    <property type="entry name" value="FAS1 domain"/>
    <property type="match status" value="2"/>
</dbReference>
<evidence type="ECO:0000313" key="2">
    <source>
        <dbReference type="EMBL" id="MFD2967930.1"/>
    </source>
</evidence>
<proteinExistence type="predicted"/>
<dbReference type="SMART" id="SM00554">
    <property type="entry name" value="FAS1"/>
    <property type="match status" value="2"/>
</dbReference>
<gene>
    <name evidence="2" type="ORF">ACFS7Y_11050</name>
</gene>
<comment type="caution">
    <text evidence="2">The sequence shown here is derived from an EMBL/GenBank/DDBJ whole genome shotgun (WGS) entry which is preliminary data.</text>
</comment>
<dbReference type="Proteomes" id="UP001597525">
    <property type="component" value="Unassembled WGS sequence"/>
</dbReference>
<accession>A0ABW6BJR0</accession>
<feature type="domain" description="FAS1" evidence="1">
    <location>
        <begin position="37"/>
        <end position="159"/>
    </location>
</feature>
<keyword evidence="3" id="KW-1185">Reference proteome</keyword>
<dbReference type="PANTHER" id="PTHR10900:SF77">
    <property type="entry name" value="FI19380P1"/>
    <property type="match status" value="1"/>
</dbReference>
<dbReference type="InterPro" id="IPR050904">
    <property type="entry name" value="Adhesion/Biosynth-related"/>
</dbReference>
<protein>
    <submittedName>
        <fullName evidence="2">Fasciclin domain-containing protein</fullName>
    </submittedName>
</protein>
<dbReference type="SUPFAM" id="SSF82153">
    <property type="entry name" value="FAS1 domain"/>
    <property type="match status" value="2"/>
</dbReference>